<evidence type="ECO:0000313" key="3">
    <source>
        <dbReference type="Proteomes" id="UP000308430"/>
    </source>
</evidence>
<dbReference type="Gene3D" id="3.40.50.1820">
    <property type="entry name" value="alpha/beta hydrolase"/>
    <property type="match status" value="1"/>
</dbReference>
<dbReference type="Proteomes" id="UP000308430">
    <property type="component" value="Unassembled WGS sequence"/>
</dbReference>
<dbReference type="RefSeq" id="WP_136349819.1">
    <property type="nucleotide sequence ID" value="NZ_SSOC01000007.1"/>
</dbReference>
<evidence type="ECO:0000313" key="2">
    <source>
        <dbReference type="EMBL" id="THF62397.1"/>
    </source>
</evidence>
<dbReference type="PROSITE" id="PS51257">
    <property type="entry name" value="PROKAR_LIPOPROTEIN"/>
    <property type="match status" value="1"/>
</dbReference>
<organism evidence="2 3">
    <name type="scientific">Pseudothauera nasutitermitis</name>
    <dbReference type="NCBI Taxonomy" id="2565930"/>
    <lineage>
        <taxon>Bacteria</taxon>
        <taxon>Pseudomonadati</taxon>
        <taxon>Pseudomonadota</taxon>
        <taxon>Betaproteobacteria</taxon>
        <taxon>Rhodocyclales</taxon>
        <taxon>Zoogloeaceae</taxon>
        <taxon>Pseudothauera</taxon>
    </lineage>
</organism>
<dbReference type="Pfam" id="PF12146">
    <property type="entry name" value="Hydrolase_4"/>
    <property type="match status" value="1"/>
</dbReference>
<accession>A0A4V3WBB7</accession>
<dbReference type="InterPro" id="IPR029058">
    <property type="entry name" value="AB_hydrolase_fold"/>
</dbReference>
<comment type="caution">
    <text evidence="2">The sequence shown here is derived from an EMBL/GenBank/DDBJ whole genome shotgun (WGS) entry which is preliminary data.</text>
</comment>
<protein>
    <submittedName>
        <fullName evidence="2">Alpha/beta fold hydrolase</fullName>
    </submittedName>
</protein>
<dbReference type="SUPFAM" id="SSF53474">
    <property type="entry name" value="alpha/beta-Hydrolases"/>
    <property type="match status" value="1"/>
</dbReference>
<reference evidence="2 3" key="1">
    <citation type="submission" date="2019-04" db="EMBL/GenBank/DDBJ databases">
        <title>Azoarcus nasutitermitis sp. nov. isolated from termite nest.</title>
        <authorList>
            <person name="Lin S.-Y."/>
            <person name="Hameed A."/>
            <person name="Hsu Y.-H."/>
            <person name="Young C.-C."/>
        </authorList>
    </citation>
    <scope>NUCLEOTIDE SEQUENCE [LARGE SCALE GENOMIC DNA]</scope>
    <source>
        <strain evidence="2 3">CC-YHH838</strain>
    </source>
</reference>
<dbReference type="EMBL" id="SSOC01000007">
    <property type="protein sequence ID" value="THF62397.1"/>
    <property type="molecule type" value="Genomic_DNA"/>
</dbReference>
<name>A0A4V3WBB7_9RHOO</name>
<keyword evidence="3" id="KW-1185">Reference proteome</keyword>
<keyword evidence="2" id="KW-0378">Hydrolase</keyword>
<dbReference type="InterPro" id="IPR022742">
    <property type="entry name" value="Hydrolase_4"/>
</dbReference>
<gene>
    <name evidence="2" type="ORF">E6C76_18970</name>
</gene>
<dbReference type="GO" id="GO:0016787">
    <property type="term" value="F:hydrolase activity"/>
    <property type="evidence" value="ECO:0007669"/>
    <property type="project" value="UniProtKB-KW"/>
</dbReference>
<dbReference type="OrthoDB" id="8612291at2"/>
<evidence type="ECO:0000259" key="1">
    <source>
        <dbReference type="Pfam" id="PF12146"/>
    </source>
</evidence>
<sequence>MAQPPSRRTGFRIPALLGGAAAACAVVLATTSCAGLDRPRTPTHASFAEYRQGALSLLERQRAFQSTEKTAELEWNAPREWRPANPPTRGVLLVHGLGDSPWSFHDIGEQLAGRGFLVRTVLLPGHGTRPEDMLDVRLEDWRRVVEEQTRLLRAEVGEVYLGGFSTGANLVLTHAYRRDDIAGLLLFSPAFKSDTDYDWVTPWIGWLRPWLREPDGVRPMQNAVRYLTVPTNGFAQFYRSSRAARQALAGTPYGKPVLMVVAEHDSVLDTAYLAQTFSTRFTHPDSRLVWYGSAPAQVADDPRILVRSDHLPELRISQFSHMGLMFSADNPLYGATGSLRLCWNGQETADTAACEQGAPVWFSDWGYREPDKIHARLTFNPHFAWQGAVMERVLNGSGQPPMLAAVPSAQPGH</sequence>
<feature type="domain" description="Serine aminopeptidase S33" evidence="1">
    <location>
        <begin position="87"/>
        <end position="213"/>
    </location>
</feature>
<proteinExistence type="predicted"/>
<dbReference type="AlphaFoldDB" id="A0A4V3WBB7"/>